<sequence length="46" mass="5077">MKSYLFDTGSALRPNGDSVFRRMESNYSAHCTGGDSFSIIVIVAFQ</sequence>
<dbReference type="EMBL" id="PTIZ01000003">
    <property type="protein sequence ID" value="PPK76742.1"/>
    <property type="molecule type" value="Genomic_DNA"/>
</dbReference>
<protein>
    <submittedName>
        <fullName evidence="1">Uncharacterized protein</fullName>
    </submittedName>
</protein>
<evidence type="ECO:0000313" key="2">
    <source>
        <dbReference type="Proteomes" id="UP000240010"/>
    </source>
</evidence>
<name>A0A2S6HGZ2_9GAMM</name>
<reference evidence="1 2" key="1">
    <citation type="submission" date="2018-02" db="EMBL/GenBank/DDBJ databases">
        <title>Subsurface microbial communities from deep shales in Ohio and West Virginia, USA.</title>
        <authorList>
            <person name="Wrighton K."/>
        </authorList>
    </citation>
    <scope>NUCLEOTIDE SEQUENCE [LARGE SCALE GENOMIC DNA]</scope>
    <source>
        <strain evidence="1 2">OWC-DMM</strain>
    </source>
</reference>
<dbReference type="RefSeq" id="WP_181050069.1">
    <property type="nucleotide sequence ID" value="NZ_PTIZ01000003.1"/>
</dbReference>
<dbReference type="Proteomes" id="UP000240010">
    <property type="component" value="Unassembled WGS sequence"/>
</dbReference>
<accession>A0A2S6HGZ2</accession>
<organism evidence="1 2">
    <name type="scientific">Methylobacter tundripaludum</name>
    <dbReference type="NCBI Taxonomy" id="173365"/>
    <lineage>
        <taxon>Bacteria</taxon>
        <taxon>Pseudomonadati</taxon>
        <taxon>Pseudomonadota</taxon>
        <taxon>Gammaproteobacteria</taxon>
        <taxon>Methylococcales</taxon>
        <taxon>Methylococcaceae</taxon>
        <taxon>Methylobacter</taxon>
    </lineage>
</organism>
<evidence type="ECO:0000313" key="1">
    <source>
        <dbReference type="EMBL" id="PPK76742.1"/>
    </source>
</evidence>
<comment type="caution">
    <text evidence="1">The sequence shown here is derived from an EMBL/GenBank/DDBJ whole genome shotgun (WGS) entry which is preliminary data.</text>
</comment>
<proteinExistence type="predicted"/>
<dbReference type="AlphaFoldDB" id="A0A2S6HGZ2"/>
<gene>
    <name evidence="1" type="ORF">B0F87_103349</name>
</gene>